<evidence type="ECO:0000256" key="1">
    <source>
        <dbReference type="SAM" id="MobiDB-lite"/>
    </source>
</evidence>
<dbReference type="GeneID" id="25729146"/>
<dbReference type="OrthoDB" id="10672227at2759"/>
<protein>
    <submittedName>
        <fullName evidence="2">Uncharacterized protein</fullName>
    </submittedName>
</protein>
<accession>A0A0D2LXH7</accession>
<sequence length="281" mass="27839">MPVVESASRLLVGPARSLCGAAALAAPPIFSRLLHTSVYSGRQEGDEAGSDQQHVDEMLGTSPRQKQEGGRVMSLRGDGPEGDNYTATPAYPPHSGGGGAPDAAAERASGESDSGGGGGGGPPRASGRGGVDGPPPSARRDRISDSADGTIGGGPRDPWAGHGARAAPGTPAADFSEATRYSDARAHASPGRRADDSMSASAGGGAGADEAPQRPASFPGAAGPIPVFPEMNMDAPRAPEETTNGRRLVSPSDVEGSEGSGGAERGSAKEVRDDPGAQGGG</sequence>
<dbReference type="RefSeq" id="XP_013895139.1">
    <property type="nucleotide sequence ID" value="XM_014039685.1"/>
</dbReference>
<dbReference type="Proteomes" id="UP000054498">
    <property type="component" value="Unassembled WGS sequence"/>
</dbReference>
<evidence type="ECO:0000313" key="3">
    <source>
        <dbReference type="Proteomes" id="UP000054498"/>
    </source>
</evidence>
<reference evidence="2 3" key="1">
    <citation type="journal article" date="2013" name="BMC Genomics">
        <title>Reconstruction of the lipid metabolism for the microalga Monoraphidium neglectum from its genome sequence reveals characteristics suitable for biofuel production.</title>
        <authorList>
            <person name="Bogen C."/>
            <person name="Al-Dilaimi A."/>
            <person name="Albersmeier A."/>
            <person name="Wichmann J."/>
            <person name="Grundmann M."/>
            <person name="Rupp O."/>
            <person name="Lauersen K.J."/>
            <person name="Blifernez-Klassen O."/>
            <person name="Kalinowski J."/>
            <person name="Goesmann A."/>
            <person name="Mussgnug J.H."/>
            <person name="Kruse O."/>
        </authorList>
    </citation>
    <scope>NUCLEOTIDE SEQUENCE [LARGE SCALE GENOMIC DNA]</scope>
    <source>
        <strain evidence="2 3">SAG 48.87</strain>
    </source>
</reference>
<proteinExistence type="predicted"/>
<gene>
    <name evidence="2" type="ORF">MNEG_11843</name>
</gene>
<feature type="compositionally biased region" description="Gly residues" evidence="1">
    <location>
        <begin position="113"/>
        <end position="132"/>
    </location>
</feature>
<feature type="region of interest" description="Disordered" evidence="1">
    <location>
        <begin position="42"/>
        <end position="281"/>
    </location>
</feature>
<dbReference type="KEGG" id="mng:MNEG_11843"/>
<name>A0A0D2LXH7_9CHLO</name>
<organism evidence="2 3">
    <name type="scientific">Monoraphidium neglectum</name>
    <dbReference type="NCBI Taxonomy" id="145388"/>
    <lineage>
        <taxon>Eukaryota</taxon>
        <taxon>Viridiplantae</taxon>
        <taxon>Chlorophyta</taxon>
        <taxon>core chlorophytes</taxon>
        <taxon>Chlorophyceae</taxon>
        <taxon>CS clade</taxon>
        <taxon>Sphaeropleales</taxon>
        <taxon>Selenastraceae</taxon>
        <taxon>Monoraphidium</taxon>
    </lineage>
</organism>
<evidence type="ECO:0000313" key="2">
    <source>
        <dbReference type="EMBL" id="KIY96119.1"/>
    </source>
</evidence>
<feature type="compositionally biased region" description="Basic and acidic residues" evidence="1">
    <location>
        <begin position="180"/>
        <end position="196"/>
    </location>
</feature>
<dbReference type="EMBL" id="KK103152">
    <property type="protein sequence ID" value="KIY96119.1"/>
    <property type="molecule type" value="Genomic_DNA"/>
</dbReference>
<feature type="compositionally biased region" description="Basic and acidic residues" evidence="1">
    <location>
        <begin position="266"/>
        <end position="275"/>
    </location>
</feature>
<keyword evidence="3" id="KW-1185">Reference proteome</keyword>
<dbReference type="AlphaFoldDB" id="A0A0D2LXH7"/>